<dbReference type="Gene3D" id="3.40.50.10860">
    <property type="entry name" value="Leucine Dehydrogenase, chain A, domain 1"/>
    <property type="match status" value="1"/>
</dbReference>
<feature type="active site" description="Proton donor" evidence="6">
    <location>
        <position position="152"/>
    </location>
</feature>
<dbReference type="GO" id="GO:0005739">
    <property type="term" value="C:mitochondrion"/>
    <property type="evidence" value="ECO:0007669"/>
    <property type="project" value="TreeGrafter"/>
</dbReference>
<dbReference type="OrthoDB" id="6718861at2759"/>
<proteinExistence type="inferred from homology"/>
<reference evidence="11" key="1">
    <citation type="journal article" date="2020" name="Fungal Divers.">
        <title>Resolving the Mortierellaceae phylogeny through synthesis of multi-gene phylogenetics and phylogenomics.</title>
        <authorList>
            <person name="Vandepol N."/>
            <person name="Liber J."/>
            <person name="Desiro A."/>
            <person name="Na H."/>
            <person name="Kennedy M."/>
            <person name="Barry K."/>
            <person name="Grigoriev I.V."/>
            <person name="Miller A.N."/>
            <person name="O'Donnell K."/>
            <person name="Stajich J.E."/>
            <person name="Bonito G."/>
        </authorList>
    </citation>
    <scope>NUCLEOTIDE SEQUENCE</scope>
    <source>
        <strain evidence="11">NVP60</strain>
    </source>
</reference>
<keyword evidence="2 5" id="KW-0560">Oxidoreductase</keyword>
<dbReference type="PIRSF" id="PIRSF000185">
    <property type="entry name" value="Glu_DH"/>
    <property type="match status" value="1"/>
</dbReference>
<dbReference type="Pfam" id="PF00208">
    <property type="entry name" value="ELFV_dehydrog"/>
    <property type="match status" value="2"/>
</dbReference>
<dbReference type="CDD" id="cd01076">
    <property type="entry name" value="NAD_bind_1_Glu_DH"/>
    <property type="match status" value="1"/>
</dbReference>
<dbReference type="InterPro" id="IPR006095">
    <property type="entry name" value="Glu/Leu/Phe/Val/Trp_DH"/>
</dbReference>
<protein>
    <recommendedName>
        <fullName evidence="5">Glutamate dehydrogenase</fullName>
    </recommendedName>
</protein>
<evidence type="ECO:0000256" key="1">
    <source>
        <dbReference type="ARBA" id="ARBA00006382"/>
    </source>
</evidence>
<comment type="catalytic activity">
    <reaction evidence="3">
        <text>L-glutamate + NAD(+) + H2O = 2-oxoglutarate + NH4(+) + NADH + H(+)</text>
        <dbReference type="Rhea" id="RHEA:15133"/>
        <dbReference type="ChEBI" id="CHEBI:15377"/>
        <dbReference type="ChEBI" id="CHEBI:15378"/>
        <dbReference type="ChEBI" id="CHEBI:16810"/>
        <dbReference type="ChEBI" id="CHEBI:28938"/>
        <dbReference type="ChEBI" id="CHEBI:29985"/>
        <dbReference type="ChEBI" id="CHEBI:57540"/>
        <dbReference type="ChEBI" id="CHEBI:57945"/>
        <dbReference type="EC" id="1.4.1.3"/>
    </reaction>
</comment>
<feature type="binding site" evidence="7">
    <location>
        <position position="116"/>
    </location>
    <ligand>
        <name>substrate</name>
    </ligand>
</feature>
<sequence length="495" mass="53987">MVAPILRRAPGTLLSTSSALLRVHTRKVVAPASSRFLSTHITNLACEDHESGFLGSVETFFDRAAKISGVSEKSLAGIKAVDSVLSVKFPVEIDPDTHIMIEGYRAQHSRHRLPTKGGIRFSDEVDLQEVEALASLMTFKCAVVDVPFGGAKGGVKLDPKKFTASQLERITRRYTMELCQKNFIGPGIDVPAPDVGTGPREMSWIMDTYRQFNPQDVNAAGCVTGKPISQGGVRGRHEATGLGVYYGIREFLQFPEVQKMTGLDGTIAGKTVIVQGFGNVGYWAAKFFHSNGAKIIGIGERDVSAYDPNGIDIEAIFKYRAEKGSFRGYGNVEIIEEPITNVKKIKAKVIGEAANGPITPLAHDYLVSTGKVIIPDLLLNAGGVTVSYFEWLKNLSHVRFGRMSRKWEEAGKNKLLTLVEENAGRQLTPQERRAVIHGAEEHELVYSGLEDTMIGACEETRATAVAKNTDFRTAALVNAIQKISTVTTQSGQMFL</sequence>
<evidence type="ECO:0000256" key="2">
    <source>
        <dbReference type="ARBA" id="ARBA00023002"/>
    </source>
</evidence>
<evidence type="ECO:0000256" key="5">
    <source>
        <dbReference type="PIRNR" id="PIRNR000185"/>
    </source>
</evidence>
<evidence type="ECO:0000256" key="9">
    <source>
        <dbReference type="RuleBase" id="RU004417"/>
    </source>
</evidence>
<evidence type="ECO:0000256" key="7">
    <source>
        <dbReference type="PIRSR" id="PIRSR000185-2"/>
    </source>
</evidence>
<dbReference type="InterPro" id="IPR046346">
    <property type="entry name" value="Aminoacid_DH-like_N_sf"/>
</dbReference>
<dbReference type="Proteomes" id="UP000823405">
    <property type="component" value="Unassembled WGS sequence"/>
</dbReference>
<name>A0A9P6UUE5_9FUNG</name>
<keyword evidence="7" id="KW-0520">NAD</keyword>
<feature type="binding site" evidence="7">
    <location>
        <position position="387"/>
    </location>
    <ligand>
        <name>substrate</name>
    </ligand>
</feature>
<dbReference type="InterPro" id="IPR033524">
    <property type="entry name" value="Glu/Leu/Phe/Val_DH_AS"/>
</dbReference>
<dbReference type="GO" id="GO:0000166">
    <property type="term" value="F:nucleotide binding"/>
    <property type="evidence" value="ECO:0007669"/>
    <property type="project" value="UniProtKB-KW"/>
</dbReference>
<evidence type="ECO:0000256" key="3">
    <source>
        <dbReference type="ARBA" id="ARBA00047867"/>
    </source>
</evidence>
<dbReference type="GO" id="GO:0006538">
    <property type="term" value="P:L-glutamate catabolic process"/>
    <property type="evidence" value="ECO:0007669"/>
    <property type="project" value="TreeGrafter"/>
</dbReference>
<evidence type="ECO:0000313" key="11">
    <source>
        <dbReference type="EMBL" id="KAG0319635.1"/>
    </source>
</evidence>
<dbReference type="InterPro" id="IPR006097">
    <property type="entry name" value="Glu/Leu/Phe/Val/Trp_DH_dimer"/>
</dbReference>
<feature type="binding site" evidence="7">
    <location>
        <position position="240"/>
    </location>
    <ligand>
        <name>NAD(+)</name>
        <dbReference type="ChEBI" id="CHEBI:57540"/>
    </ligand>
</feature>
<dbReference type="SUPFAM" id="SSF53223">
    <property type="entry name" value="Aminoacid dehydrogenase-like, N-terminal domain"/>
    <property type="match status" value="1"/>
</dbReference>
<feature type="binding site" evidence="7">
    <location>
        <position position="140"/>
    </location>
    <ligand>
        <name>substrate</name>
    </ligand>
</feature>
<dbReference type="InterPro" id="IPR006096">
    <property type="entry name" value="Glu/Leu/Phe/Val/Trp_DH_C"/>
</dbReference>
<dbReference type="PROSITE" id="PS00074">
    <property type="entry name" value="GLFV_DEHYDROGENASE"/>
    <property type="match status" value="1"/>
</dbReference>
<keyword evidence="7" id="KW-0547">Nucleotide-binding</keyword>
<dbReference type="GO" id="GO:0004352">
    <property type="term" value="F:glutamate dehydrogenase (NAD+) activity"/>
    <property type="evidence" value="ECO:0007669"/>
    <property type="project" value="TreeGrafter"/>
</dbReference>
<dbReference type="InterPro" id="IPR033922">
    <property type="entry name" value="NAD_bind_Glu_DH"/>
</dbReference>
<dbReference type="InterPro" id="IPR036291">
    <property type="entry name" value="NAD(P)-bd_dom_sf"/>
</dbReference>
<comment type="catalytic activity">
    <reaction evidence="4">
        <text>L-glutamate + NADP(+) + H2O = 2-oxoglutarate + NH4(+) + NADPH + H(+)</text>
        <dbReference type="Rhea" id="RHEA:11612"/>
        <dbReference type="ChEBI" id="CHEBI:15377"/>
        <dbReference type="ChEBI" id="CHEBI:15378"/>
        <dbReference type="ChEBI" id="CHEBI:16810"/>
        <dbReference type="ChEBI" id="CHEBI:28938"/>
        <dbReference type="ChEBI" id="CHEBI:29985"/>
        <dbReference type="ChEBI" id="CHEBI:57783"/>
        <dbReference type="ChEBI" id="CHEBI:58349"/>
        <dbReference type="EC" id="1.4.1.3"/>
    </reaction>
</comment>
<gene>
    <name evidence="11" type="primary">GLUD1_1</name>
    <name evidence="11" type="ORF">BGZ97_001757</name>
</gene>
<dbReference type="EMBL" id="JAAAIN010000137">
    <property type="protein sequence ID" value="KAG0319635.1"/>
    <property type="molecule type" value="Genomic_DNA"/>
</dbReference>
<evidence type="ECO:0000256" key="8">
    <source>
        <dbReference type="PIRSR" id="PIRSR000185-3"/>
    </source>
</evidence>
<evidence type="ECO:0000256" key="4">
    <source>
        <dbReference type="ARBA" id="ARBA00048577"/>
    </source>
</evidence>
<comment type="caution">
    <text evidence="11">The sequence shown here is derived from an EMBL/GenBank/DDBJ whole genome shotgun (WGS) entry which is preliminary data.</text>
</comment>
<dbReference type="PRINTS" id="PR00082">
    <property type="entry name" value="GLFDHDRGNASE"/>
</dbReference>
<dbReference type="Pfam" id="PF02812">
    <property type="entry name" value="ELFV_dehydrog_N"/>
    <property type="match status" value="1"/>
</dbReference>
<dbReference type="PANTHER" id="PTHR11606">
    <property type="entry name" value="GLUTAMATE DEHYDROGENASE"/>
    <property type="match status" value="1"/>
</dbReference>
<organism evidence="11 12">
    <name type="scientific">Linnemannia gamsii</name>
    <dbReference type="NCBI Taxonomy" id="64522"/>
    <lineage>
        <taxon>Eukaryota</taxon>
        <taxon>Fungi</taxon>
        <taxon>Fungi incertae sedis</taxon>
        <taxon>Mucoromycota</taxon>
        <taxon>Mortierellomycotina</taxon>
        <taxon>Mortierellomycetes</taxon>
        <taxon>Mortierellales</taxon>
        <taxon>Mortierellaceae</taxon>
        <taxon>Linnemannia</taxon>
    </lineage>
</organism>
<dbReference type="SUPFAM" id="SSF51735">
    <property type="entry name" value="NAD(P)-binding Rossmann-fold domains"/>
    <property type="match status" value="1"/>
</dbReference>
<feature type="binding site" evidence="7">
    <location>
        <position position="279"/>
    </location>
    <ligand>
        <name>NAD(+)</name>
        <dbReference type="ChEBI" id="CHEBI:57540"/>
    </ligand>
</feature>
<feature type="domain" description="Glutamate/phenylalanine/leucine/valine/L-tryptophan dehydrogenase C-terminal" evidence="10">
    <location>
        <begin position="233"/>
        <end position="491"/>
    </location>
</feature>
<feature type="site" description="Important for catalysis" evidence="8">
    <location>
        <position position="194"/>
    </location>
</feature>
<dbReference type="AlphaFoldDB" id="A0A9P6UUE5"/>
<dbReference type="InterPro" id="IPR014362">
    <property type="entry name" value="Glu_DH"/>
</dbReference>
<evidence type="ECO:0000259" key="10">
    <source>
        <dbReference type="SMART" id="SM00839"/>
    </source>
</evidence>
<evidence type="ECO:0000256" key="6">
    <source>
        <dbReference type="PIRSR" id="PIRSR000185-1"/>
    </source>
</evidence>
<dbReference type="PANTHER" id="PTHR11606:SF13">
    <property type="entry name" value="GLUTAMATE DEHYDROGENASE 1, MITOCHONDRIAL"/>
    <property type="match status" value="1"/>
</dbReference>
<comment type="similarity">
    <text evidence="1 5 9">Belongs to the Glu/Leu/Phe/Val dehydrogenases family.</text>
</comment>
<dbReference type="Gene3D" id="3.40.50.720">
    <property type="entry name" value="NAD(P)-binding Rossmann-like Domain"/>
    <property type="match status" value="2"/>
</dbReference>
<accession>A0A9P6UUE5</accession>
<keyword evidence="12" id="KW-1185">Reference proteome</keyword>
<dbReference type="SMART" id="SM00839">
    <property type="entry name" value="ELFV_dehydrog"/>
    <property type="match status" value="1"/>
</dbReference>
<evidence type="ECO:0000313" key="12">
    <source>
        <dbReference type="Proteomes" id="UP000823405"/>
    </source>
</evidence>